<evidence type="ECO:0000313" key="5">
    <source>
        <dbReference type="Proteomes" id="UP001387447"/>
    </source>
</evidence>
<feature type="domain" description="NB-ARC" evidence="2">
    <location>
        <begin position="159"/>
        <end position="254"/>
    </location>
</feature>
<dbReference type="Pfam" id="PF26355">
    <property type="entry name" value="HTH_VMAP-M9"/>
    <property type="match status" value="1"/>
</dbReference>
<reference evidence="4 5" key="1">
    <citation type="journal article" date="2024" name="Front. Microbiol.">
        <title>Transcriptomic insights into the dominance of two phototrophs throughout the water column of a tropical hypersaline-alkaline crater lake (Dziani Dzaha, Mayotte).</title>
        <authorList>
            <person name="Duperron S."/>
            <person name="Halary S."/>
            <person name="Bouly J.-P."/>
            <person name="Roussel T."/>
            <person name="Hugoni M."/>
            <person name="Bruto M."/>
            <person name="Oger P."/>
            <person name="Duval C."/>
            <person name="Woo A."/>
            <person name="Jezequiel D."/>
            <person name="Ader M."/>
            <person name="Leboulanger C."/>
            <person name="Agogue H."/>
            <person name="Grossi V."/>
            <person name="Trousselier M."/>
            <person name="Bernard C."/>
        </authorList>
    </citation>
    <scope>NUCLEOTIDE SEQUENCE [LARGE SCALE GENOMIC DNA]</scope>
    <source>
        <strain evidence="4 5">PMC 851.14</strain>
    </source>
</reference>
<proteinExistence type="predicted"/>
<dbReference type="GO" id="GO:0005524">
    <property type="term" value="F:ATP binding"/>
    <property type="evidence" value="ECO:0007669"/>
    <property type="project" value="UniProtKB-KW"/>
</dbReference>
<keyword evidence="5" id="KW-1185">Reference proteome</keyword>
<evidence type="ECO:0000259" key="3">
    <source>
        <dbReference type="Pfam" id="PF26355"/>
    </source>
</evidence>
<dbReference type="Proteomes" id="UP001387447">
    <property type="component" value="Unassembled WGS sequence"/>
</dbReference>
<feature type="compositionally biased region" description="Low complexity" evidence="1">
    <location>
        <begin position="124"/>
        <end position="142"/>
    </location>
</feature>
<feature type="domain" description="vWA-MoxR associated protein N-terminal HTH" evidence="3">
    <location>
        <begin position="1"/>
        <end position="83"/>
    </location>
</feature>
<dbReference type="InterPro" id="IPR058651">
    <property type="entry name" value="HTH_VMAP-M9"/>
</dbReference>
<accession>A0ABU9ETR6</accession>
<dbReference type="Gene3D" id="3.40.50.300">
    <property type="entry name" value="P-loop containing nucleotide triphosphate hydrolases"/>
    <property type="match status" value="1"/>
</dbReference>
<sequence length="465" mass="53236">MTTEELIQWADDIIFAKTEKHLDSVQTAILEGAWQGFKYEDIAKKCHRSKSHIKNIAGELWQTLSAILGEEIHKANSRSVLERKAVSNIYNYGKSLEIVGSYINSSINICGESRQYEENPKQRSPSSPNSSPDSSPTQNPSPIIDLIDAPDLTDFDNRTTELNTLKQWILQDRRRLITIYGLSGIGKSVLTRQLIEQIQPEFDYICWKSLTETPTFSSLKNQLQQFFDQSQNPPFPTIIDYFRHCRCLVILDDLHNLFKSGALAGEYLTDFKEYRTIFRKIAKNHHQSCVILLSWEKPRAIATLEAETHSTRTLHLKGLSADAEEILRSHQLTDSDKWPELINLYQGHPTWLNIIASTIVELFDGSVSLFLSHSEDIFLGDLEPILESQLERLSQLEQQVISGFRDHQAIALSEQPTNPELSPSELWSAIQSLVRRGLLEKISEGERGMFQLHPIWQQYLKFKLS</sequence>
<evidence type="ECO:0000256" key="1">
    <source>
        <dbReference type="SAM" id="MobiDB-lite"/>
    </source>
</evidence>
<name>A0ABU9ETR6_LIMFS</name>
<evidence type="ECO:0000313" key="4">
    <source>
        <dbReference type="EMBL" id="MEK9514470.1"/>
    </source>
</evidence>
<dbReference type="RefSeq" id="WP_368663233.1">
    <property type="nucleotide sequence ID" value="NZ_JBBWYZ010000023.1"/>
</dbReference>
<dbReference type="InterPro" id="IPR027417">
    <property type="entry name" value="P-loop_NTPase"/>
</dbReference>
<dbReference type="SUPFAM" id="SSF52540">
    <property type="entry name" value="P-loop containing nucleoside triphosphate hydrolases"/>
    <property type="match status" value="1"/>
</dbReference>
<organism evidence="4 5">
    <name type="scientific">Limnospira fusiformis PMC 851.14</name>
    <dbReference type="NCBI Taxonomy" id="2219512"/>
    <lineage>
        <taxon>Bacteria</taxon>
        <taxon>Bacillati</taxon>
        <taxon>Cyanobacteriota</taxon>
        <taxon>Cyanophyceae</taxon>
        <taxon>Oscillatoriophycideae</taxon>
        <taxon>Oscillatoriales</taxon>
        <taxon>Sirenicapillariaceae</taxon>
        <taxon>Limnospira</taxon>
    </lineage>
</organism>
<protein>
    <submittedName>
        <fullName evidence="4">ATP-binding protein</fullName>
    </submittedName>
</protein>
<keyword evidence="4" id="KW-0547">Nucleotide-binding</keyword>
<dbReference type="PRINTS" id="PR00364">
    <property type="entry name" value="DISEASERSIST"/>
</dbReference>
<keyword evidence="4" id="KW-0067">ATP-binding</keyword>
<feature type="region of interest" description="Disordered" evidence="1">
    <location>
        <begin position="114"/>
        <end position="143"/>
    </location>
</feature>
<dbReference type="Pfam" id="PF00931">
    <property type="entry name" value="NB-ARC"/>
    <property type="match status" value="1"/>
</dbReference>
<gene>
    <name evidence="4" type="ORF">AAEJ74_23120</name>
</gene>
<comment type="caution">
    <text evidence="4">The sequence shown here is derived from an EMBL/GenBank/DDBJ whole genome shotgun (WGS) entry which is preliminary data.</text>
</comment>
<evidence type="ECO:0000259" key="2">
    <source>
        <dbReference type="Pfam" id="PF00931"/>
    </source>
</evidence>
<dbReference type="EMBL" id="JBBWYZ010000023">
    <property type="protein sequence ID" value="MEK9514470.1"/>
    <property type="molecule type" value="Genomic_DNA"/>
</dbReference>
<dbReference type="InterPro" id="IPR002182">
    <property type="entry name" value="NB-ARC"/>
</dbReference>